<keyword evidence="2" id="KW-1185">Reference proteome</keyword>
<evidence type="ECO:0000313" key="1">
    <source>
        <dbReference type="EMBL" id="VDP61054.1"/>
    </source>
</evidence>
<reference evidence="1 2" key="2">
    <citation type="submission" date="2018-11" db="EMBL/GenBank/DDBJ databases">
        <authorList>
            <consortium name="Pathogen Informatics"/>
        </authorList>
    </citation>
    <scope>NUCLEOTIDE SEQUENCE [LARGE SCALE GENOMIC DNA]</scope>
    <source>
        <strain evidence="1">Dakar</strain>
        <strain evidence="2">Dakar, Senegal</strain>
    </source>
</reference>
<proteinExistence type="predicted"/>
<reference evidence="3" key="1">
    <citation type="submission" date="2016-06" db="UniProtKB">
        <authorList>
            <consortium name="WormBaseParasite"/>
        </authorList>
    </citation>
    <scope>IDENTIFICATION</scope>
</reference>
<gene>
    <name evidence="1" type="ORF">SCUD_LOCUS16190</name>
</gene>
<evidence type="ECO:0000313" key="2">
    <source>
        <dbReference type="Proteomes" id="UP000279833"/>
    </source>
</evidence>
<dbReference type="EMBL" id="UZAK01038405">
    <property type="protein sequence ID" value="VDP61054.1"/>
    <property type="molecule type" value="Genomic_DNA"/>
</dbReference>
<evidence type="ECO:0000313" key="3">
    <source>
        <dbReference type="WBParaSite" id="SCUD_0001619301-mRNA-1"/>
    </source>
</evidence>
<dbReference type="WBParaSite" id="SCUD_0001619301-mRNA-1">
    <property type="protein sequence ID" value="SCUD_0001619301-mRNA-1"/>
    <property type="gene ID" value="SCUD_0001619301"/>
</dbReference>
<accession>A0A183KMB7</accession>
<name>A0A183KMB7_9TREM</name>
<organism evidence="3">
    <name type="scientific">Schistosoma curassoni</name>
    <dbReference type="NCBI Taxonomy" id="6186"/>
    <lineage>
        <taxon>Eukaryota</taxon>
        <taxon>Metazoa</taxon>
        <taxon>Spiralia</taxon>
        <taxon>Lophotrochozoa</taxon>
        <taxon>Platyhelminthes</taxon>
        <taxon>Trematoda</taxon>
        <taxon>Digenea</taxon>
        <taxon>Strigeidida</taxon>
        <taxon>Schistosomatoidea</taxon>
        <taxon>Schistosomatidae</taxon>
        <taxon>Schistosoma</taxon>
    </lineage>
</organism>
<dbReference type="Proteomes" id="UP000279833">
    <property type="component" value="Unassembled WGS sequence"/>
</dbReference>
<dbReference type="AlphaFoldDB" id="A0A183KMB7"/>
<protein>
    <submittedName>
        <fullName evidence="1 3">Uncharacterized protein</fullName>
    </submittedName>
</protein>
<sequence>MCGAETWRTTTIIIKKVQVFIYSCLHNILNIHRPDTTSNTRLWKRTNQLPAEEEIRKRHLKWIEYTLRKSPNCITRQALTWNPEVKRKSGRPKSTLRRETEADRRRMNNNWGELERIAWDRVGCRVLVVDLCSSTSNRRNLNDDDDDDDNDIRLLNDTIDHLGIHTVKDAEEYTNHYHVKSNDVLGL</sequence>